<dbReference type="InterPro" id="IPR051133">
    <property type="entry name" value="Adapter_Engulfment-Domain"/>
</dbReference>
<dbReference type="Pfam" id="PF00640">
    <property type="entry name" value="PID"/>
    <property type="match status" value="1"/>
</dbReference>
<gene>
    <name evidence="4" type="ORF">J437_LFUL007557</name>
</gene>
<feature type="region of interest" description="Disordered" evidence="2">
    <location>
        <begin position="361"/>
        <end position="412"/>
    </location>
</feature>
<dbReference type="OrthoDB" id="10057585at2759"/>
<reference evidence="4" key="2">
    <citation type="submission" date="2017-10" db="EMBL/GenBank/DDBJ databases">
        <title>Ladona fulva Genome sequencing and assembly.</title>
        <authorList>
            <person name="Murali S."/>
            <person name="Richards S."/>
            <person name="Bandaranaike D."/>
            <person name="Bellair M."/>
            <person name="Blankenburg K."/>
            <person name="Chao H."/>
            <person name="Dinh H."/>
            <person name="Doddapaneni H."/>
            <person name="Dugan-Rocha S."/>
            <person name="Elkadiri S."/>
            <person name="Gnanaolivu R."/>
            <person name="Hernandez B."/>
            <person name="Skinner E."/>
            <person name="Javaid M."/>
            <person name="Lee S."/>
            <person name="Li M."/>
            <person name="Ming W."/>
            <person name="Munidasa M."/>
            <person name="Muniz J."/>
            <person name="Nguyen L."/>
            <person name="Hughes D."/>
            <person name="Osuji N."/>
            <person name="Pu L.-L."/>
            <person name="Puazo M."/>
            <person name="Qu C."/>
            <person name="Quiroz J."/>
            <person name="Raj R."/>
            <person name="Weissenberger G."/>
            <person name="Xin Y."/>
            <person name="Zou X."/>
            <person name="Han Y."/>
            <person name="Worley K."/>
            <person name="Muzny D."/>
            <person name="Gibbs R."/>
        </authorList>
    </citation>
    <scope>NUCLEOTIDE SEQUENCE</scope>
    <source>
        <strain evidence="4">Sampled in the wild</strain>
    </source>
</reference>
<dbReference type="Gene3D" id="2.30.29.30">
    <property type="entry name" value="Pleckstrin-homology domain (PH domain)/Phosphotyrosine-binding domain (PTB)"/>
    <property type="match status" value="1"/>
</dbReference>
<keyword evidence="5" id="KW-1185">Reference proteome</keyword>
<evidence type="ECO:0000256" key="2">
    <source>
        <dbReference type="SAM" id="MobiDB-lite"/>
    </source>
</evidence>
<dbReference type="AlphaFoldDB" id="A0A8K0JV12"/>
<feature type="compositionally biased region" description="Polar residues" evidence="2">
    <location>
        <begin position="361"/>
        <end position="378"/>
    </location>
</feature>
<proteinExistence type="predicted"/>
<dbReference type="CDD" id="cd01273">
    <property type="entry name" value="PTB_CED-6"/>
    <property type="match status" value="1"/>
</dbReference>
<protein>
    <recommendedName>
        <fullName evidence="3">PID domain-containing protein</fullName>
    </recommendedName>
</protein>
<reference evidence="4" key="1">
    <citation type="submission" date="2013-04" db="EMBL/GenBank/DDBJ databases">
        <authorList>
            <person name="Qu J."/>
            <person name="Murali S.C."/>
            <person name="Bandaranaike D."/>
            <person name="Bellair M."/>
            <person name="Blankenburg K."/>
            <person name="Chao H."/>
            <person name="Dinh H."/>
            <person name="Doddapaneni H."/>
            <person name="Downs B."/>
            <person name="Dugan-Rocha S."/>
            <person name="Elkadiri S."/>
            <person name="Gnanaolivu R.D."/>
            <person name="Hernandez B."/>
            <person name="Javaid M."/>
            <person name="Jayaseelan J.C."/>
            <person name="Lee S."/>
            <person name="Li M."/>
            <person name="Ming W."/>
            <person name="Munidasa M."/>
            <person name="Muniz J."/>
            <person name="Nguyen L."/>
            <person name="Ongeri F."/>
            <person name="Osuji N."/>
            <person name="Pu L.-L."/>
            <person name="Puazo M."/>
            <person name="Qu C."/>
            <person name="Quiroz J."/>
            <person name="Raj R."/>
            <person name="Weissenberger G."/>
            <person name="Xin Y."/>
            <person name="Zou X."/>
            <person name="Han Y."/>
            <person name="Richards S."/>
            <person name="Worley K."/>
            <person name="Muzny D."/>
            <person name="Gibbs R."/>
        </authorList>
    </citation>
    <scope>NUCLEOTIDE SEQUENCE</scope>
    <source>
        <strain evidence="4">Sampled in the wild</strain>
    </source>
</reference>
<keyword evidence="1" id="KW-0175">Coiled coil</keyword>
<organism evidence="4 5">
    <name type="scientific">Ladona fulva</name>
    <name type="common">Scarce chaser dragonfly</name>
    <name type="synonym">Libellula fulva</name>
    <dbReference type="NCBI Taxonomy" id="123851"/>
    <lineage>
        <taxon>Eukaryota</taxon>
        <taxon>Metazoa</taxon>
        <taxon>Ecdysozoa</taxon>
        <taxon>Arthropoda</taxon>
        <taxon>Hexapoda</taxon>
        <taxon>Insecta</taxon>
        <taxon>Pterygota</taxon>
        <taxon>Palaeoptera</taxon>
        <taxon>Odonata</taxon>
        <taxon>Epiprocta</taxon>
        <taxon>Anisoptera</taxon>
        <taxon>Libelluloidea</taxon>
        <taxon>Libellulidae</taxon>
        <taxon>Ladona</taxon>
    </lineage>
</organism>
<sequence>MTGICNLLAVSYLDVPSTATRECGRKSLAMKIKETFLGSTEVEEAKGIEVVKEGVRKLKFSQQLRKAEAGSTGGRTPKVELTISVDGVAVQDPKTKSIMYQFPLHRISYCADDKGEKKFFSFIAKDADTDKHVCFVFVSDKLAEEITLTIGQAFELAYRRFLETSGKDLEAQRRAMVAQQRVRRVEAENTELRRRLQDLACLLGKNEVDEYLLQNNITDLLAVNLSNEAESTTNARNGSIGDQETSSSNSSNSSTSSSSSTSSFPSSSENIVNNNSNSNSGSGANHAVTNGNHLINVSTNGVGSPPPVPPRSFEASFGQNDPFNTDLLTSFSPIITPQAPYVGTRLQGLLLEEEFNPRAFESNSTVPAAPAPTTNGNFTQPTPLLAPPPKPTPRRTSSNNISPSTNGTDLFGSEPFNPTSAVGVTNAFKGDNKVVDPFGMGDFSGISTTNDASSQELENAIGLLDRKILEMKDGFSRGLSFGNEDFSIESLDPLRN</sequence>
<feature type="compositionally biased region" description="Low complexity" evidence="2">
    <location>
        <begin position="245"/>
        <end position="285"/>
    </location>
</feature>
<dbReference type="SMART" id="SM00462">
    <property type="entry name" value="PTB"/>
    <property type="match status" value="1"/>
</dbReference>
<dbReference type="SUPFAM" id="SSF50729">
    <property type="entry name" value="PH domain-like"/>
    <property type="match status" value="1"/>
</dbReference>
<comment type="caution">
    <text evidence="4">The sequence shown here is derived from an EMBL/GenBank/DDBJ whole genome shotgun (WGS) entry which is preliminary data.</text>
</comment>
<dbReference type="InterPro" id="IPR011993">
    <property type="entry name" value="PH-like_dom_sf"/>
</dbReference>
<dbReference type="PANTHER" id="PTHR11232">
    <property type="entry name" value="PHOSPHOTYROSINE INTERACTION DOMAIN-CONTAINING FAMILY MEMBER"/>
    <property type="match status" value="1"/>
</dbReference>
<name>A0A8K0JV12_LADFU</name>
<feature type="coiled-coil region" evidence="1">
    <location>
        <begin position="175"/>
        <end position="202"/>
    </location>
</feature>
<feature type="domain" description="PID" evidence="3">
    <location>
        <begin position="36"/>
        <end position="175"/>
    </location>
</feature>
<evidence type="ECO:0000259" key="3">
    <source>
        <dbReference type="PROSITE" id="PS01179"/>
    </source>
</evidence>
<feature type="compositionally biased region" description="Polar residues" evidence="2">
    <location>
        <begin position="397"/>
        <end position="408"/>
    </location>
</feature>
<evidence type="ECO:0000313" key="4">
    <source>
        <dbReference type="EMBL" id="KAG8222849.1"/>
    </source>
</evidence>
<dbReference type="PROSITE" id="PS01179">
    <property type="entry name" value="PID"/>
    <property type="match status" value="1"/>
</dbReference>
<feature type="compositionally biased region" description="Polar residues" evidence="2">
    <location>
        <begin position="232"/>
        <end position="244"/>
    </location>
</feature>
<evidence type="ECO:0000313" key="5">
    <source>
        <dbReference type="Proteomes" id="UP000792457"/>
    </source>
</evidence>
<dbReference type="InterPro" id="IPR006020">
    <property type="entry name" value="PTB/PI_dom"/>
</dbReference>
<accession>A0A8K0JV12</accession>
<dbReference type="Proteomes" id="UP000792457">
    <property type="component" value="Unassembled WGS sequence"/>
</dbReference>
<feature type="region of interest" description="Disordered" evidence="2">
    <location>
        <begin position="232"/>
        <end position="311"/>
    </location>
</feature>
<evidence type="ECO:0000256" key="1">
    <source>
        <dbReference type="SAM" id="Coils"/>
    </source>
</evidence>
<feature type="compositionally biased region" description="Polar residues" evidence="2">
    <location>
        <begin position="287"/>
        <end position="302"/>
    </location>
</feature>
<dbReference type="PANTHER" id="PTHR11232:SF77">
    <property type="entry name" value="GULP PTB DOMAIN CONTAINING ENGULFMENT ADAPTOR 1"/>
    <property type="match status" value="1"/>
</dbReference>
<dbReference type="EMBL" id="KZ308145">
    <property type="protein sequence ID" value="KAG8222849.1"/>
    <property type="molecule type" value="Genomic_DNA"/>
</dbReference>